<dbReference type="InterPro" id="IPR029787">
    <property type="entry name" value="Nucleotide_cyclase"/>
</dbReference>
<evidence type="ECO:0000313" key="5">
    <source>
        <dbReference type="Proteomes" id="UP001352263"/>
    </source>
</evidence>
<dbReference type="PANTHER" id="PTHR44757:SF2">
    <property type="entry name" value="BIOFILM ARCHITECTURE MAINTENANCE PROTEIN MBAA"/>
    <property type="match status" value="1"/>
</dbReference>
<feature type="transmembrane region" description="Helical" evidence="1">
    <location>
        <begin position="82"/>
        <end position="102"/>
    </location>
</feature>
<protein>
    <submittedName>
        <fullName evidence="4">EAL domain-containing protein</fullName>
    </submittedName>
</protein>
<dbReference type="SMART" id="SM00267">
    <property type="entry name" value="GGDEF"/>
    <property type="match status" value="1"/>
</dbReference>
<feature type="domain" description="GGDEF" evidence="3">
    <location>
        <begin position="336"/>
        <end position="469"/>
    </location>
</feature>
<feature type="transmembrane region" description="Helical" evidence="1">
    <location>
        <begin position="49"/>
        <end position="70"/>
    </location>
</feature>
<dbReference type="InterPro" id="IPR043128">
    <property type="entry name" value="Rev_trsase/Diguanyl_cyclase"/>
</dbReference>
<evidence type="ECO:0000259" key="3">
    <source>
        <dbReference type="PROSITE" id="PS50887"/>
    </source>
</evidence>
<dbReference type="CDD" id="cd01948">
    <property type="entry name" value="EAL"/>
    <property type="match status" value="1"/>
</dbReference>
<feature type="transmembrane region" description="Helical" evidence="1">
    <location>
        <begin position="18"/>
        <end position="37"/>
    </location>
</feature>
<organism evidence="4 5">
    <name type="scientific">Noviherbaspirillum album</name>
    <dbReference type="NCBI Taxonomy" id="3080276"/>
    <lineage>
        <taxon>Bacteria</taxon>
        <taxon>Pseudomonadati</taxon>
        <taxon>Pseudomonadota</taxon>
        <taxon>Betaproteobacteria</taxon>
        <taxon>Burkholderiales</taxon>
        <taxon>Oxalobacteraceae</taxon>
        <taxon>Noviherbaspirillum</taxon>
    </lineage>
</organism>
<keyword evidence="1" id="KW-1133">Transmembrane helix</keyword>
<name>A0ABU6JDI3_9BURK</name>
<dbReference type="NCBIfam" id="TIGR00254">
    <property type="entry name" value="GGDEF"/>
    <property type="match status" value="1"/>
</dbReference>
<dbReference type="Pfam" id="PF00990">
    <property type="entry name" value="GGDEF"/>
    <property type="match status" value="1"/>
</dbReference>
<dbReference type="EMBL" id="JAWIIV010000021">
    <property type="protein sequence ID" value="MEC4721711.1"/>
    <property type="molecule type" value="Genomic_DNA"/>
</dbReference>
<evidence type="ECO:0000256" key="1">
    <source>
        <dbReference type="SAM" id="Phobius"/>
    </source>
</evidence>
<keyword evidence="1" id="KW-0812">Transmembrane</keyword>
<dbReference type="Pfam" id="PF00563">
    <property type="entry name" value="EAL"/>
    <property type="match status" value="1"/>
</dbReference>
<dbReference type="Gene3D" id="3.30.70.270">
    <property type="match status" value="1"/>
</dbReference>
<feature type="transmembrane region" description="Helical" evidence="1">
    <location>
        <begin position="188"/>
        <end position="208"/>
    </location>
</feature>
<dbReference type="Gene3D" id="3.20.20.450">
    <property type="entry name" value="EAL domain"/>
    <property type="match status" value="1"/>
</dbReference>
<dbReference type="CDD" id="cd01949">
    <property type="entry name" value="GGDEF"/>
    <property type="match status" value="1"/>
</dbReference>
<dbReference type="InterPro" id="IPR052155">
    <property type="entry name" value="Biofilm_reg_signaling"/>
</dbReference>
<dbReference type="SUPFAM" id="SSF55073">
    <property type="entry name" value="Nucleotide cyclase"/>
    <property type="match status" value="1"/>
</dbReference>
<accession>A0ABU6JDI3</accession>
<evidence type="ECO:0000313" key="4">
    <source>
        <dbReference type="EMBL" id="MEC4721711.1"/>
    </source>
</evidence>
<dbReference type="SUPFAM" id="SSF141868">
    <property type="entry name" value="EAL domain-like"/>
    <property type="match status" value="1"/>
</dbReference>
<reference evidence="4 5" key="1">
    <citation type="submission" date="2023-10" db="EMBL/GenBank/DDBJ databases">
        <title>Noviherbaspirillum sp. CPCC 100848 genome assembly.</title>
        <authorList>
            <person name="Li X.Y."/>
            <person name="Fang X.M."/>
        </authorList>
    </citation>
    <scope>NUCLEOTIDE SEQUENCE [LARGE SCALE GENOMIC DNA]</scope>
    <source>
        <strain evidence="4 5">CPCC 100848</strain>
    </source>
</reference>
<dbReference type="PROSITE" id="PS50887">
    <property type="entry name" value="GGDEF"/>
    <property type="match status" value="1"/>
</dbReference>
<keyword evidence="5" id="KW-1185">Reference proteome</keyword>
<gene>
    <name evidence="4" type="ORF">RY831_21310</name>
</gene>
<feature type="transmembrane region" description="Helical" evidence="1">
    <location>
        <begin position="259"/>
        <end position="282"/>
    </location>
</feature>
<feature type="transmembrane region" description="Helical" evidence="1">
    <location>
        <begin position="229"/>
        <end position="247"/>
    </location>
</feature>
<dbReference type="Proteomes" id="UP001352263">
    <property type="component" value="Unassembled WGS sequence"/>
</dbReference>
<feature type="transmembrane region" description="Helical" evidence="1">
    <location>
        <begin position="157"/>
        <end position="176"/>
    </location>
</feature>
<dbReference type="SMART" id="SM00052">
    <property type="entry name" value="EAL"/>
    <property type="match status" value="1"/>
</dbReference>
<dbReference type="InterPro" id="IPR000160">
    <property type="entry name" value="GGDEF_dom"/>
</dbReference>
<dbReference type="PANTHER" id="PTHR44757">
    <property type="entry name" value="DIGUANYLATE CYCLASE DGCP"/>
    <property type="match status" value="1"/>
</dbReference>
<dbReference type="InterPro" id="IPR001633">
    <property type="entry name" value="EAL_dom"/>
</dbReference>
<dbReference type="PROSITE" id="PS50883">
    <property type="entry name" value="EAL"/>
    <property type="match status" value="1"/>
</dbReference>
<dbReference type="RefSeq" id="WP_326508398.1">
    <property type="nucleotide sequence ID" value="NZ_JAWIIV010000021.1"/>
</dbReference>
<proteinExistence type="predicted"/>
<sequence length="733" mass="80709">MDSFPSFSPDRYSRYAQFLGLTVLGICALVFAGWAWYEPILTESGVALYQMKVNTIIGLACGAVSLWLHIGKHRRLAVRRAARGLAGLMAAIGLLNMIQYLFDVNVGIDELLQRDPYTAANRNPGRMSVPTSCGMIITGATLLMLQQKRWSSRGVKLAAVSMFAWTGLAVAYLYGLASLYEFNAYGGIAIPTVACFILLNAGILLAQAQQGFMFYFTNRSYAGLAARRLLPTAIITPILLNWLVLLGHEVGMIDIRTALAIETIIIALVLTLVVGWCARSLLAFERLVSIKQSEKMQALEKAARLAHYDGLTGLPNRVLLNERLGEAIKAAGRKAGSVSLLFIDLDRFKPINDTHGHQAGDNVLIQIGQRLRDVVRESDTVARLGGDEFVVLLAETRANDDAGLIAGKLITAIEQPYKVGEDEMYLSASIGISVFPKDGMEPQALMEHADAAMYYAKSLGKRNYQFYAPHMTHEAVRRASIERQMRIALEEGGFAVEYQPKVSVSNGRLIGVEALVRFKPTDGRPPISPVEFIPIAEESGLIVPLGRWVLEEACRQNKAWQDAGYLPLQVSVNVSAAQFRSGNFADLVHNALKSTGLSPAYLDLEITETTVMQNFEYAIKLMRQLQGLGVSVSIDDFGTGSSSLSKLKLFSADTLKIDRSFIRDLPDDRDDAAITCAIIDLARNLNQRVIAEGVETKEQFAFLQEHGCDEVQGFYFSAPLPAEKFESMYARQW</sequence>
<evidence type="ECO:0000259" key="2">
    <source>
        <dbReference type="PROSITE" id="PS50883"/>
    </source>
</evidence>
<dbReference type="InterPro" id="IPR035919">
    <property type="entry name" value="EAL_sf"/>
</dbReference>
<comment type="caution">
    <text evidence="4">The sequence shown here is derived from an EMBL/GenBank/DDBJ whole genome shotgun (WGS) entry which is preliminary data.</text>
</comment>
<keyword evidence="1" id="KW-0472">Membrane</keyword>
<feature type="domain" description="EAL" evidence="2">
    <location>
        <begin position="478"/>
        <end position="733"/>
    </location>
</feature>